<organism evidence="2">
    <name type="scientific">Trichophyton rubrum CBS 288.86</name>
    <dbReference type="NCBI Taxonomy" id="1215330"/>
    <lineage>
        <taxon>Eukaryota</taxon>
        <taxon>Fungi</taxon>
        <taxon>Dikarya</taxon>
        <taxon>Ascomycota</taxon>
        <taxon>Pezizomycotina</taxon>
        <taxon>Eurotiomycetes</taxon>
        <taxon>Eurotiomycetidae</taxon>
        <taxon>Onygenales</taxon>
        <taxon>Arthrodermataceae</taxon>
        <taxon>Trichophyton</taxon>
    </lineage>
</organism>
<comment type="similarity">
    <text evidence="1">Belongs to the asaB hydroxylase/desaturase family.</text>
</comment>
<reference evidence="2" key="1">
    <citation type="submission" date="2014-02" db="EMBL/GenBank/DDBJ databases">
        <title>The Genome Sequence of Trichophyton rubrum (morphotype fischeri) CBS 288.86.</title>
        <authorList>
            <consortium name="The Broad Institute Genomics Platform"/>
            <person name="Cuomo C.A."/>
            <person name="White T.C."/>
            <person name="Graser Y."/>
            <person name="Martinez-Rossi N."/>
            <person name="Heitman J."/>
            <person name="Young S.K."/>
            <person name="Zeng Q."/>
            <person name="Gargeya S."/>
            <person name="Abouelleil A."/>
            <person name="Alvarado L."/>
            <person name="Chapman S.B."/>
            <person name="Gainer-Dewar J."/>
            <person name="Goldberg J."/>
            <person name="Griggs A."/>
            <person name="Gujja S."/>
            <person name="Hansen M."/>
            <person name="Howarth C."/>
            <person name="Imamovic A."/>
            <person name="Larimer J."/>
            <person name="Martinez D."/>
            <person name="Murphy C."/>
            <person name="Pearson M.D."/>
            <person name="Persinoti G."/>
            <person name="Poon T."/>
            <person name="Priest M."/>
            <person name="Roberts A.D."/>
            <person name="Saif S."/>
            <person name="Shea T.D."/>
            <person name="Sykes S.N."/>
            <person name="Wortman J."/>
            <person name="Nusbaum C."/>
            <person name="Birren B."/>
        </authorList>
    </citation>
    <scope>NUCLEOTIDE SEQUENCE [LARGE SCALE GENOMIC DNA]</scope>
    <source>
        <strain evidence="2">CBS 288.86</strain>
    </source>
</reference>
<dbReference type="AlphaFoldDB" id="A0A022VZY3"/>
<dbReference type="InterPro" id="IPR044053">
    <property type="entry name" value="AsaB-like"/>
</dbReference>
<dbReference type="OrthoDB" id="412788at2759"/>
<dbReference type="HOGENOM" id="CLU_042688_3_0_1"/>
<protein>
    <recommendedName>
        <fullName evidence="3">Methyltransferase</fullName>
    </recommendedName>
</protein>
<sequence>MSATATTTTSDPQVILENDVNHIPRGDVEAPMQFFEYPEDGSEPYNLMEGHLKGGTQPNYPLRTRTISITDIRGKESEYSLAKHGFQGVSNVPSAADPSFCDEENIKSVWYPEVEEFVGELFPEAKRIFIFNHIVRRSQPGAEHSPLISAHIDQTLTSTKEAIGLFFPPEEVAELLKDRYRVLNIWRPINGTVQSYPLAVAMPSSVPDDDLVRIELRYPRHKSETQMLKYSPAHKWYYWSGMTNEDRLAFMIMDSKEDAVARRTAHASFADPRTPAGAKPRESIETRVFVFG</sequence>
<dbReference type="GO" id="GO:0016491">
    <property type="term" value="F:oxidoreductase activity"/>
    <property type="evidence" value="ECO:0007669"/>
    <property type="project" value="InterPro"/>
</dbReference>
<dbReference type="PANTHER" id="PTHR34598">
    <property type="entry name" value="BLL6449 PROTEIN"/>
    <property type="match status" value="1"/>
</dbReference>
<dbReference type="EMBL" id="KK207867">
    <property type="protein sequence ID" value="EZF51358.1"/>
    <property type="molecule type" value="Genomic_DNA"/>
</dbReference>
<proteinExistence type="inferred from homology"/>
<evidence type="ECO:0000256" key="1">
    <source>
        <dbReference type="ARBA" id="ARBA00023604"/>
    </source>
</evidence>
<dbReference type="NCBIfam" id="NF041278">
    <property type="entry name" value="CmcJ_NvfI_EfuI"/>
    <property type="match status" value="1"/>
</dbReference>
<gene>
    <name evidence="2" type="ORF">H103_05359</name>
</gene>
<accession>A0A022VZY3</accession>
<dbReference type="PANTHER" id="PTHR34598:SF1">
    <property type="entry name" value="PUTATIVE (AFU_ORTHOLOGUE AFUA_3G13140)-RELATED"/>
    <property type="match status" value="1"/>
</dbReference>
<evidence type="ECO:0008006" key="3">
    <source>
        <dbReference type="Google" id="ProtNLM"/>
    </source>
</evidence>
<name>A0A022VZY3_TRIRU</name>
<evidence type="ECO:0000313" key="2">
    <source>
        <dbReference type="EMBL" id="EZF51358.1"/>
    </source>
</evidence>
<dbReference type="Proteomes" id="UP000023758">
    <property type="component" value="Unassembled WGS sequence"/>
</dbReference>